<dbReference type="EMBL" id="CALNXI010001354">
    <property type="protein sequence ID" value="CAH3166111.1"/>
    <property type="molecule type" value="Genomic_DNA"/>
</dbReference>
<dbReference type="Pfam" id="PF22633">
    <property type="entry name" value="F5_F8_type_C_2"/>
    <property type="match status" value="1"/>
</dbReference>
<evidence type="ECO:0000259" key="5">
    <source>
        <dbReference type="PROSITE" id="PS50022"/>
    </source>
</evidence>
<sequence length="747" mass="84032">FECFILFCLASCEQVDVGVSWYILDNQLKASSELNANTPAKNGRLNFVAGSSWCASTSDSSPYLQIDLRIPHIICAVSTQGNSQGSQWVESYTLQSSTDGTTWTDYEENGQVKVVETFNGNFDQNTVEKRILFSAFVARYLRFVVGSKHGGACLRVEVFGIPRSRVPSNIALSKPANQSSTYTEPGKSFSASNAVDGGRGTRDYQCTHTLRNNPAWWRVDLGRVEPVAEVNMLNRGDCCGHRLRQAEIRVGNETANGGANNHLCANNIQIPQGRSETFSCSPKAYGRYLYIRLPGRNEFLTLCEVEVYSYLKTEISNDPLEISNIFNNYFSWVGENLASRAPRSSRNFTKYWSPYYNPSSFFFDPVSPADFEREILLMPKNKTYGLYSCPIRILTDARCVISGPLSIIMTKSVFCDNAASESASDVIVSRLRRCNFASVINLCFFWLGIQGCAFDPVGVSANNDISKQRLSASSSLSGRSPSDGQLKGSNAWIPANNDNNDFLQIDLGSRYFVCGVATQGNPNANDWTKTYKIKTSLDNVWRTFYSEGGSEKVFTGNNDKNSIVKNELSEPLAAKFIRFYPVSFQRRKALRVEVYGSEQGWSLSTYPKERFLEDVGFSFTCGRTKTVSNSEYEEGPTTYTVFVWTGDYDSRMLRVVAYLFENRGKNLRNQKYPDTGGRGKTYCFFAVNFFFFWLVSFLEFHLTGNSDRSTIVVHWFTPPFAAQYVRIFPKTHTGEICMRMDLFGCKD</sequence>
<feature type="compositionally biased region" description="Polar residues" evidence="4">
    <location>
        <begin position="175"/>
        <end position="193"/>
    </location>
</feature>
<dbReference type="CDD" id="cd00057">
    <property type="entry name" value="FA58C"/>
    <property type="match status" value="2"/>
</dbReference>
<dbReference type="Pfam" id="PF00754">
    <property type="entry name" value="F5_F8_type_C"/>
    <property type="match status" value="2"/>
</dbReference>
<dbReference type="SUPFAM" id="SSF49785">
    <property type="entry name" value="Galactose-binding domain-like"/>
    <property type="match status" value="4"/>
</dbReference>
<keyword evidence="1" id="KW-0479">Metal-binding</keyword>
<protein>
    <recommendedName>
        <fullName evidence="5">F5/8 type C domain-containing protein</fullName>
    </recommendedName>
</protein>
<reference evidence="6 7" key="1">
    <citation type="submission" date="2022-05" db="EMBL/GenBank/DDBJ databases">
        <authorList>
            <consortium name="Genoscope - CEA"/>
            <person name="William W."/>
        </authorList>
    </citation>
    <scope>NUCLEOTIDE SEQUENCE [LARGE SCALE GENOMIC DNA]</scope>
</reference>
<keyword evidence="2" id="KW-0106">Calcium</keyword>
<dbReference type="InterPro" id="IPR008979">
    <property type="entry name" value="Galactose-bd-like_sf"/>
</dbReference>
<accession>A0ABN8QK59</accession>
<organism evidence="6 7">
    <name type="scientific">Porites evermanni</name>
    <dbReference type="NCBI Taxonomy" id="104178"/>
    <lineage>
        <taxon>Eukaryota</taxon>
        <taxon>Metazoa</taxon>
        <taxon>Cnidaria</taxon>
        <taxon>Anthozoa</taxon>
        <taxon>Hexacorallia</taxon>
        <taxon>Scleractinia</taxon>
        <taxon>Fungiina</taxon>
        <taxon>Poritidae</taxon>
        <taxon>Porites</taxon>
    </lineage>
</organism>
<feature type="domain" description="F5/8 type C" evidence="5">
    <location>
        <begin position="452"/>
        <end position="597"/>
    </location>
</feature>
<evidence type="ECO:0000256" key="2">
    <source>
        <dbReference type="ARBA" id="ARBA00022837"/>
    </source>
</evidence>
<dbReference type="SMART" id="SM00607">
    <property type="entry name" value="FTP"/>
    <property type="match status" value="1"/>
</dbReference>
<gene>
    <name evidence="6" type="ORF">PEVE_00005564</name>
</gene>
<evidence type="ECO:0000313" key="7">
    <source>
        <dbReference type="Proteomes" id="UP001159427"/>
    </source>
</evidence>
<evidence type="ECO:0000256" key="3">
    <source>
        <dbReference type="ARBA" id="ARBA00023157"/>
    </source>
</evidence>
<dbReference type="PANTHER" id="PTHR24543">
    <property type="entry name" value="MULTICOPPER OXIDASE-RELATED"/>
    <property type="match status" value="1"/>
</dbReference>
<feature type="non-terminal residue" evidence="6">
    <location>
        <position position="1"/>
    </location>
</feature>
<dbReference type="Proteomes" id="UP001159427">
    <property type="component" value="Unassembled WGS sequence"/>
</dbReference>
<proteinExistence type="predicted"/>
<dbReference type="PROSITE" id="PS50022">
    <property type="entry name" value="FA58C_3"/>
    <property type="match status" value="3"/>
</dbReference>
<feature type="region of interest" description="Disordered" evidence="4">
    <location>
        <begin position="175"/>
        <end position="198"/>
    </location>
</feature>
<dbReference type="InterPro" id="IPR006585">
    <property type="entry name" value="FTP1"/>
</dbReference>
<evidence type="ECO:0000256" key="4">
    <source>
        <dbReference type="SAM" id="MobiDB-lite"/>
    </source>
</evidence>
<feature type="domain" description="F5/8 type C" evidence="5">
    <location>
        <begin position="702"/>
        <end position="745"/>
    </location>
</feature>
<dbReference type="InterPro" id="IPR000421">
    <property type="entry name" value="FA58C"/>
</dbReference>
<keyword evidence="3" id="KW-1015">Disulfide bond</keyword>
<feature type="non-terminal residue" evidence="6">
    <location>
        <position position="747"/>
    </location>
</feature>
<name>A0ABN8QK59_9CNID</name>
<evidence type="ECO:0000313" key="6">
    <source>
        <dbReference type="EMBL" id="CAH3166111.1"/>
    </source>
</evidence>
<evidence type="ECO:0000256" key="1">
    <source>
        <dbReference type="ARBA" id="ARBA00022723"/>
    </source>
</evidence>
<dbReference type="PROSITE" id="PS01285">
    <property type="entry name" value="FA58C_1"/>
    <property type="match status" value="2"/>
</dbReference>
<feature type="domain" description="F5/8 type C" evidence="5">
    <location>
        <begin position="12"/>
        <end position="161"/>
    </location>
</feature>
<comment type="caution">
    <text evidence="6">The sequence shown here is derived from an EMBL/GenBank/DDBJ whole genome shotgun (WGS) entry which is preliminary data.</text>
</comment>
<dbReference type="Gene3D" id="2.60.120.260">
    <property type="entry name" value="Galactose-binding domain-like"/>
    <property type="match status" value="4"/>
</dbReference>
<dbReference type="SMART" id="SM00231">
    <property type="entry name" value="FA58C"/>
    <property type="match status" value="3"/>
</dbReference>
<keyword evidence="7" id="KW-1185">Reference proteome</keyword>